<dbReference type="CDD" id="cd16917">
    <property type="entry name" value="HATPase_UhpB-NarQ-NarX-like"/>
    <property type="match status" value="1"/>
</dbReference>
<dbReference type="GO" id="GO:0004672">
    <property type="term" value="F:protein kinase activity"/>
    <property type="evidence" value="ECO:0007669"/>
    <property type="project" value="UniProtKB-ARBA"/>
</dbReference>
<evidence type="ECO:0000313" key="7">
    <source>
        <dbReference type="Proteomes" id="UP001183607"/>
    </source>
</evidence>
<dbReference type="RefSeq" id="WP_311677091.1">
    <property type="nucleotide sequence ID" value="NZ_JAVRER010000018.1"/>
</dbReference>
<dbReference type="AlphaFoldDB" id="A0ABD5E5U2"/>
<evidence type="ECO:0000313" key="6">
    <source>
        <dbReference type="EMBL" id="MDT0416577.1"/>
    </source>
</evidence>
<dbReference type="Gene3D" id="3.30.565.10">
    <property type="entry name" value="Histidine kinase-like ATPase, C-terminal domain"/>
    <property type="match status" value="1"/>
</dbReference>
<accession>A0ABD5E5U2</accession>
<dbReference type="EMBL" id="JAVRER010000018">
    <property type="protein sequence ID" value="MDT0416577.1"/>
    <property type="molecule type" value="Genomic_DNA"/>
</dbReference>
<dbReference type="Pfam" id="PF07730">
    <property type="entry name" value="HisKA_3"/>
    <property type="match status" value="1"/>
</dbReference>
<keyword evidence="1" id="KW-0808">Transferase</keyword>
<feature type="transmembrane region" description="Helical" evidence="4">
    <location>
        <begin position="104"/>
        <end position="120"/>
    </location>
</feature>
<dbReference type="Proteomes" id="UP001183607">
    <property type="component" value="Unassembled WGS sequence"/>
</dbReference>
<feature type="domain" description="Signal transduction histidine kinase subgroup 3 dimerisation and phosphoacceptor" evidence="5">
    <location>
        <begin position="211"/>
        <end position="277"/>
    </location>
</feature>
<evidence type="ECO:0000256" key="2">
    <source>
        <dbReference type="ARBA" id="ARBA00022777"/>
    </source>
</evidence>
<dbReference type="PANTHER" id="PTHR24421:SF63">
    <property type="entry name" value="SENSOR HISTIDINE KINASE DESK"/>
    <property type="match status" value="1"/>
</dbReference>
<evidence type="ECO:0000256" key="3">
    <source>
        <dbReference type="ARBA" id="ARBA00023012"/>
    </source>
</evidence>
<dbReference type="SUPFAM" id="SSF55874">
    <property type="entry name" value="ATPase domain of HSP90 chaperone/DNA topoisomerase II/histidine kinase"/>
    <property type="match status" value="1"/>
</dbReference>
<sequence length="416" mass="43936">MTTEGPTAPMKSSEPRSRTLRALASLARPALIGNPPGNRREVRGKVLWIGVWLVFLIDPLDDLLGGAHTAPARAAGWAGLLLFVACYLTLVVRDVTRAYATVRTLVLLGLMIVLAVALPLGLGESWYVLLVYFAVSCAAALPLPYSRYAVVASAALLLVLPPLRGHDPAWDTVIPVLLGGFAMTGVRELVRTTVELRRARATVAQLAANEERLRLARDLHDLLGHSLSLITLKSELAGRMLPAHPAEAARQVTEIEQVGRQALTDVRAAVGGYRQPTLDGELAGARIALATAGIEARLPEEAPALPPEPAAALAWVLREAVTNVVRHSGARACDVSLTRRQSLQGPYLELRVEDDGEGAAGASAGHGLTGLSERLAEVGGTLTTGQARAGRRGGFVLSARVPLDDAPVGEPPKLPA</sequence>
<dbReference type="InterPro" id="IPR050482">
    <property type="entry name" value="Sensor_HK_TwoCompSys"/>
</dbReference>
<dbReference type="Gene3D" id="1.20.5.1930">
    <property type="match status" value="1"/>
</dbReference>
<keyword evidence="4" id="KW-0812">Transmembrane</keyword>
<name>A0ABD5E5U2_9ACTN</name>
<gene>
    <name evidence="6" type="ORF">RM574_13880</name>
</gene>
<proteinExistence type="predicted"/>
<dbReference type="GO" id="GO:0000160">
    <property type="term" value="P:phosphorelay signal transduction system"/>
    <property type="evidence" value="ECO:0007669"/>
    <property type="project" value="UniProtKB-KW"/>
</dbReference>
<feature type="transmembrane region" description="Helical" evidence="4">
    <location>
        <begin position="74"/>
        <end position="92"/>
    </location>
</feature>
<evidence type="ECO:0000256" key="1">
    <source>
        <dbReference type="ARBA" id="ARBA00022679"/>
    </source>
</evidence>
<keyword evidence="3" id="KW-0902">Two-component regulatory system</keyword>
<keyword evidence="4" id="KW-0472">Membrane</keyword>
<evidence type="ECO:0000256" key="4">
    <source>
        <dbReference type="SAM" id="Phobius"/>
    </source>
</evidence>
<keyword evidence="2 6" id="KW-0418">Kinase</keyword>
<organism evidence="6 7">
    <name type="scientific">Streptomyces evansiae</name>
    <dbReference type="NCBI Taxonomy" id="3075535"/>
    <lineage>
        <taxon>Bacteria</taxon>
        <taxon>Bacillati</taxon>
        <taxon>Actinomycetota</taxon>
        <taxon>Actinomycetes</taxon>
        <taxon>Kitasatosporales</taxon>
        <taxon>Streptomycetaceae</taxon>
        <taxon>Streptomyces</taxon>
    </lineage>
</organism>
<keyword evidence="4" id="KW-1133">Transmembrane helix</keyword>
<dbReference type="PANTHER" id="PTHR24421">
    <property type="entry name" value="NITRATE/NITRITE SENSOR PROTEIN NARX-RELATED"/>
    <property type="match status" value="1"/>
</dbReference>
<reference evidence="7" key="1">
    <citation type="submission" date="2023-07" db="EMBL/GenBank/DDBJ databases">
        <title>30 novel species of actinomycetes from the DSMZ collection.</title>
        <authorList>
            <person name="Nouioui I."/>
        </authorList>
    </citation>
    <scope>NUCLEOTIDE SEQUENCE [LARGE SCALE GENOMIC DNA]</scope>
    <source>
        <strain evidence="7">DSM 41982</strain>
    </source>
</reference>
<evidence type="ECO:0000259" key="5">
    <source>
        <dbReference type="Pfam" id="PF07730"/>
    </source>
</evidence>
<dbReference type="InterPro" id="IPR036890">
    <property type="entry name" value="HATPase_C_sf"/>
</dbReference>
<comment type="caution">
    <text evidence="6">The sequence shown here is derived from an EMBL/GenBank/DDBJ whole genome shotgun (WGS) entry which is preliminary data.</text>
</comment>
<protein>
    <submittedName>
        <fullName evidence="6">Histidine kinase</fullName>
    </submittedName>
</protein>
<dbReference type="InterPro" id="IPR011712">
    <property type="entry name" value="Sig_transdc_His_kin_sub3_dim/P"/>
</dbReference>